<feature type="region of interest" description="Disordered" evidence="1">
    <location>
        <begin position="1157"/>
        <end position="1187"/>
    </location>
</feature>
<feature type="compositionally biased region" description="Basic and acidic residues" evidence="1">
    <location>
        <begin position="982"/>
        <end position="1001"/>
    </location>
</feature>
<dbReference type="InterPro" id="IPR050219">
    <property type="entry name" value="DnaG_primase"/>
</dbReference>
<dbReference type="Gene3D" id="3.90.980.10">
    <property type="entry name" value="DNA primase, catalytic core, N-terminal domain"/>
    <property type="match status" value="1"/>
</dbReference>
<dbReference type="Gene3D" id="2.30.30.940">
    <property type="match status" value="1"/>
</dbReference>
<evidence type="ECO:0000256" key="1">
    <source>
        <dbReference type="SAM" id="MobiDB-lite"/>
    </source>
</evidence>
<accession>A0ABX5ZCT8</accession>
<dbReference type="SUPFAM" id="SSF56731">
    <property type="entry name" value="DNA primase core"/>
    <property type="match status" value="1"/>
</dbReference>
<dbReference type="Proteomes" id="UP000323565">
    <property type="component" value="Plasmid unnamed"/>
</dbReference>
<dbReference type="PANTHER" id="PTHR30313:SF2">
    <property type="entry name" value="DNA PRIMASE"/>
    <property type="match status" value="1"/>
</dbReference>
<keyword evidence="3" id="KW-0614">Plasmid</keyword>
<geneLocation type="plasmid" evidence="3 4">
    <name>unnamed</name>
</geneLocation>
<dbReference type="InterPro" id="IPR013264">
    <property type="entry name" value="DNAG_N"/>
</dbReference>
<gene>
    <name evidence="3" type="ORF">FV141_14385</name>
</gene>
<name>A0ABX5ZCT8_9MICO</name>
<evidence type="ECO:0000313" key="4">
    <source>
        <dbReference type="Proteomes" id="UP000323565"/>
    </source>
</evidence>
<dbReference type="SUPFAM" id="SSF52540">
    <property type="entry name" value="P-loop containing nucleoside triphosphate hydrolases"/>
    <property type="match status" value="2"/>
</dbReference>
<sequence>MSDLAGQMVARITSKRAMFDLGHVRAEAERTVRPFGLSESSENTLIEGLIAAVQDPTHSTRIDAKDPVLEPDDLRRADGTSVYRRAFSQKFTTTAILEAEAALLQAAQTEGGRTLEAANVDLALLEQTANGVTLNDGQAQLVREMTTSGRMVQLALAPAGTGKTTAMSVLTKAWTDSGGTVIGLAPSAAAAKVLGSSIETSADTLDKLVWHIRGGAGEAPAWMDTIDENTMVIIDEAGMAGTENLATAIQFLNARGAQVRLIGDDQQLASPAAGGALRNIKTDVGALTLSEVVRFTTPGEAEASLAVRAGKTEALGFYLDADRVWVGNEAGLADAVFEQWQEATRLGRETLMMAHVNEVVTDLNARARHARLAISDAPVGPSVALRSGLEASTGDTIVTRKNNRRLMLSATDFVKNGDRWTITDVRVDGSLRVEHNTLHRSVTLPADYVREQVDLGYASTFHGAQGQTVDEGLALLNGSEDRQLFYVGTTRGRHANHIFMPTGGDGDEHNEIAPEVLVPPTTVESLEAIITRDGSVISATTTLRDEHDPRTLLAKSLPRYEDALAHAAANILGSDAMDALAREAEDIVPGVTSAPAWDTLHSHLAFLALDDVDPLAALRDAADDRALDGSRDIAAVLDWRLDATGSHSARSGPLPWVPGIPESVSTDATYGAWVRERYELVQTDAAALRDDVRALEHEAAPEWARAFLDTPELHADLAVWRAATNTDDDDPAIVGRTCLSVRQRTYQDVLRDRAERHAPTVANAGAVFAPAIEAVEPRVLTDPWWPTLAARLDAAHTAGRDVATILDDVLGGDNKPLPDEHTAAALWSRVLPHLGATAAADATGAATGRLRPAWTSALEDALGAELAGWVVSDPAWPTLVATVTERSTTSGHAAEEIIANAVDRIGAHSLPVPGADHEDGRLGVHELASVLLWRLADTSITAEPEPERIGEGDLHDPDIDAYLTRLAAEHDSARHTANRVPEQARAEARVASREDARRDENEWAPSFTTSSERVIELTTAAHEFYRAHYTDSPAAAYIARRFGSDLSETPFKLGHAPMSADKPWNARDLVTHLRETKHATDTELVEAGLAKWNKGGQDVYDLFRNRVMIPVRGKDGRPIGFHARALDDSPAKYLNSPETPAFTKGATMIGMHEGFQHARAQGAATQPATVRVEGPSTPSPSPSPVTA</sequence>
<feature type="region of interest" description="Disordered" evidence="1">
    <location>
        <begin position="972"/>
        <end position="1005"/>
    </location>
</feature>
<proteinExistence type="predicted"/>
<dbReference type="Pfam" id="PF08275">
    <property type="entry name" value="DNAG_N"/>
    <property type="match status" value="1"/>
</dbReference>
<dbReference type="InterPro" id="IPR027417">
    <property type="entry name" value="P-loop_NTPase"/>
</dbReference>
<feature type="domain" description="DNA primase DNAG catalytic core N-terminal" evidence="2">
    <location>
        <begin position="1032"/>
        <end position="1153"/>
    </location>
</feature>
<evidence type="ECO:0000259" key="2">
    <source>
        <dbReference type="Pfam" id="PF08275"/>
    </source>
</evidence>
<organism evidence="3 4">
    <name type="scientific">Dermacoccus abyssi</name>
    <dbReference type="NCBI Taxonomy" id="322596"/>
    <lineage>
        <taxon>Bacteria</taxon>
        <taxon>Bacillati</taxon>
        <taxon>Actinomycetota</taxon>
        <taxon>Actinomycetes</taxon>
        <taxon>Micrococcales</taxon>
        <taxon>Dermacoccaceae</taxon>
        <taxon>Dermacoccus</taxon>
    </lineage>
</organism>
<dbReference type="Pfam" id="PF13604">
    <property type="entry name" value="AAA_30"/>
    <property type="match status" value="1"/>
</dbReference>
<dbReference type="CDD" id="cd18809">
    <property type="entry name" value="SF1_C_RecD"/>
    <property type="match status" value="1"/>
</dbReference>
<dbReference type="PANTHER" id="PTHR30313">
    <property type="entry name" value="DNA PRIMASE"/>
    <property type="match status" value="1"/>
</dbReference>
<dbReference type="InterPro" id="IPR037068">
    <property type="entry name" value="DNA_primase_core_N_sf"/>
</dbReference>
<protein>
    <submittedName>
        <fullName evidence="3">AAA family ATPase</fullName>
    </submittedName>
</protein>
<evidence type="ECO:0000313" key="3">
    <source>
        <dbReference type="EMBL" id="QEH94807.1"/>
    </source>
</evidence>
<keyword evidence="4" id="KW-1185">Reference proteome</keyword>
<dbReference type="EMBL" id="CP043032">
    <property type="protein sequence ID" value="QEH94807.1"/>
    <property type="molecule type" value="Genomic_DNA"/>
</dbReference>
<feature type="compositionally biased region" description="Pro residues" evidence="1">
    <location>
        <begin position="1177"/>
        <end position="1187"/>
    </location>
</feature>
<reference evidence="3 4" key="1">
    <citation type="submission" date="2019-08" db="EMBL/GenBank/DDBJ databases">
        <title>Dermacoccus abyssi strain HZAU 226, whole genome Nanopore sequencing project.</title>
        <authorList>
            <person name="Guo A."/>
            <person name="Zhang X."/>
            <person name="Ruan Y."/>
            <person name="Liu W."/>
            <person name="Chen Q."/>
            <person name="Gu L."/>
        </authorList>
    </citation>
    <scope>NUCLEOTIDE SEQUENCE [LARGE SCALE GENOMIC DNA]</scope>
    <source>
        <strain evidence="3 4">HZAU 226</strain>
        <plasmid evidence="3 4">unnamed</plasmid>
    </source>
</reference>
<dbReference type="Gene3D" id="3.40.50.300">
    <property type="entry name" value="P-loop containing nucleotide triphosphate hydrolases"/>
    <property type="match status" value="2"/>
</dbReference>